<dbReference type="PANTHER" id="PTHR23362">
    <property type="entry name" value="L-PLASTIN-RELATED"/>
    <property type="match status" value="1"/>
</dbReference>
<proteinExistence type="predicted"/>
<feature type="compositionally biased region" description="Polar residues" evidence="1">
    <location>
        <begin position="269"/>
        <end position="283"/>
    </location>
</feature>
<keyword evidence="4" id="KW-1185">Reference proteome</keyword>
<feature type="domain" description="SPK" evidence="2">
    <location>
        <begin position="12"/>
        <end position="116"/>
    </location>
</feature>
<comment type="caution">
    <text evidence="3">The sequence shown here is derived from an EMBL/GenBank/DDBJ whole genome shotgun (WGS) entry which is preliminary data.</text>
</comment>
<dbReference type="PANTHER" id="PTHR23362:SF0">
    <property type="entry name" value="CALPONIN-HOMOLOGY (CH) DOMAIN-CONTAINING PROTEIN-RELATED"/>
    <property type="match status" value="1"/>
</dbReference>
<evidence type="ECO:0000313" key="4">
    <source>
        <dbReference type="Proteomes" id="UP000230233"/>
    </source>
</evidence>
<accession>A0A2G5TR21</accession>
<reference evidence="4" key="1">
    <citation type="submission" date="2017-10" db="EMBL/GenBank/DDBJ databases">
        <title>Rapid genome shrinkage in a self-fertile nematode reveals novel sperm competition proteins.</title>
        <authorList>
            <person name="Yin D."/>
            <person name="Schwarz E.M."/>
            <person name="Thomas C.G."/>
            <person name="Felde R.L."/>
            <person name="Korf I.F."/>
            <person name="Cutter A.D."/>
            <person name="Schartner C.M."/>
            <person name="Ralston E.J."/>
            <person name="Meyer B.J."/>
            <person name="Haag E.S."/>
        </authorList>
    </citation>
    <scope>NUCLEOTIDE SEQUENCE [LARGE SCALE GENOMIC DNA]</scope>
    <source>
        <strain evidence="4">JU1422</strain>
    </source>
</reference>
<sequence>MSTACLDLSFVIRYISDRIGNYDKPECLFQWCKKVLREYRPHKMFYANLMSIRVSQKLNSVETLEGFSLMEKLQLVFIFSRPVSDEFVQILTEAKFVIYLDENNRISRFSTADGSVVRSSDHHPDVKYFQGVDQQGNKAPKILQIKEEPVEKNEPKFEEIKQEPKQEVDDFMDIGQNVQQPAFNGRINYDELDEQEFVYLGFPQNIKLETFIGPQKRRQSSTTVNVKRVRIEQWEWETVASSSDSTSTSSNKKVVKIKKSKKIATPSSNTSDQSTNAESPSSTIPKKLVVTSWTLSNAPSDSFATSPKQNLVKVGKSNTSGESASHTSSSTFTPDSSSLVETTSNASAQPPAPEVKSTAMVPDEPKISVLAMATLIETIAEYYELRGLQEKASLAMMKMKDSGEEKTLSVKKFNSLIGSLLICMEENIIRQTTKSIPLKSLLKILQLYLIRPLGSEAAFELISQKILEFKNNNDGIPPNLLSDCLNNLLIATGFYNQRN</sequence>
<feature type="region of interest" description="Disordered" evidence="1">
    <location>
        <begin position="299"/>
        <end position="360"/>
    </location>
</feature>
<organism evidence="3 4">
    <name type="scientific">Caenorhabditis nigoni</name>
    <dbReference type="NCBI Taxonomy" id="1611254"/>
    <lineage>
        <taxon>Eukaryota</taxon>
        <taxon>Metazoa</taxon>
        <taxon>Ecdysozoa</taxon>
        <taxon>Nematoda</taxon>
        <taxon>Chromadorea</taxon>
        <taxon>Rhabditida</taxon>
        <taxon>Rhabditina</taxon>
        <taxon>Rhabditomorpha</taxon>
        <taxon>Rhabditoidea</taxon>
        <taxon>Rhabditidae</taxon>
        <taxon>Peloderinae</taxon>
        <taxon>Caenorhabditis</taxon>
    </lineage>
</organism>
<feature type="compositionally biased region" description="Low complexity" evidence="1">
    <location>
        <begin position="317"/>
        <end position="338"/>
    </location>
</feature>
<protein>
    <recommendedName>
        <fullName evidence="2">SPK domain-containing protein</fullName>
    </recommendedName>
</protein>
<evidence type="ECO:0000313" key="3">
    <source>
        <dbReference type="EMBL" id="PIC29759.1"/>
    </source>
</evidence>
<dbReference type="Pfam" id="PF04435">
    <property type="entry name" value="SPK"/>
    <property type="match status" value="1"/>
</dbReference>
<gene>
    <name evidence="3" type="primary">Cnig_chr_V.g21247</name>
    <name evidence="3" type="ORF">B9Z55_021247</name>
</gene>
<evidence type="ECO:0000259" key="2">
    <source>
        <dbReference type="Pfam" id="PF04435"/>
    </source>
</evidence>
<dbReference type="AlphaFoldDB" id="A0A2G5TR21"/>
<dbReference type="Proteomes" id="UP000230233">
    <property type="component" value="Chromosome V"/>
</dbReference>
<dbReference type="InterPro" id="IPR053315">
    <property type="entry name" value="Peptidase_C14A"/>
</dbReference>
<dbReference type="EMBL" id="PDUG01000005">
    <property type="protein sequence ID" value="PIC29759.1"/>
    <property type="molecule type" value="Genomic_DNA"/>
</dbReference>
<name>A0A2G5TR21_9PELO</name>
<feature type="compositionally biased region" description="Basic residues" evidence="1">
    <location>
        <begin position="253"/>
        <end position="262"/>
    </location>
</feature>
<feature type="compositionally biased region" description="Polar residues" evidence="1">
    <location>
        <begin position="299"/>
        <end position="309"/>
    </location>
</feature>
<dbReference type="OrthoDB" id="5891763at2759"/>
<dbReference type="InterPro" id="IPR006570">
    <property type="entry name" value="SPK_dom"/>
</dbReference>
<feature type="region of interest" description="Disordered" evidence="1">
    <location>
        <begin position="238"/>
        <end position="283"/>
    </location>
</feature>
<feature type="compositionally biased region" description="Low complexity" evidence="1">
    <location>
        <begin position="238"/>
        <end position="252"/>
    </location>
</feature>
<evidence type="ECO:0000256" key="1">
    <source>
        <dbReference type="SAM" id="MobiDB-lite"/>
    </source>
</evidence>
<feature type="compositionally biased region" description="Polar residues" evidence="1">
    <location>
        <begin position="339"/>
        <end position="348"/>
    </location>
</feature>